<keyword evidence="3" id="KW-1185">Reference proteome</keyword>
<dbReference type="Proteomes" id="UP000037727">
    <property type="component" value="Unassembled WGS sequence"/>
</dbReference>
<sequence>MFSHGIILNIPFHFYAENIFSGYNDPAGDFTLEKIMQIDEKIFDYDAVVTSYACRTGIAVDEDDFTNTDPGYEHSLAQLMADTWEVEVRAFAMRSHYGKTYGTKTEINEAEKHREEIMKYDNDYDYYTNNKYFNPELKEPIRPLNYEKYKQQIASIKTRNKNTKQGGPIDPHGAWHKPGTAESPKGLPKGLRTYLPRRWE</sequence>
<name>A0ABR5KCS9_9GAMM</name>
<evidence type="ECO:0008006" key="4">
    <source>
        <dbReference type="Google" id="ProtNLM"/>
    </source>
</evidence>
<dbReference type="EMBL" id="LJCS01000022">
    <property type="protein sequence ID" value="KOY62218.1"/>
    <property type="molecule type" value="Genomic_DNA"/>
</dbReference>
<evidence type="ECO:0000313" key="3">
    <source>
        <dbReference type="Proteomes" id="UP000037727"/>
    </source>
</evidence>
<evidence type="ECO:0000313" key="2">
    <source>
        <dbReference type="EMBL" id="KOY62218.1"/>
    </source>
</evidence>
<organism evidence="2 3">
    <name type="scientific">Photorhabdus heterorhabditis</name>
    <dbReference type="NCBI Taxonomy" id="880156"/>
    <lineage>
        <taxon>Bacteria</taxon>
        <taxon>Pseudomonadati</taxon>
        <taxon>Pseudomonadota</taxon>
        <taxon>Gammaproteobacteria</taxon>
        <taxon>Enterobacterales</taxon>
        <taxon>Morganellaceae</taxon>
        <taxon>Photorhabdus</taxon>
    </lineage>
</organism>
<proteinExistence type="predicted"/>
<comment type="caution">
    <text evidence="2">The sequence shown here is derived from an EMBL/GenBank/DDBJ whole genome shotgun (WGS) entry which is preliminary data.</text>
</comment>
<feature type="region of interest" description="Disordered" evidence="1">
    <location>
        <begin position="159"/>
        <end position="200"/>
    </location>
</feature>
<gene>
    <name evidence="2" type="ORF">AM629_09680</name>
</gene>
<reference evidence="2 3" key="1">
    <citation type="submission" date="2015-09" db="EMBL/GenBank/DDBJ databases">
        <title>Draft genome sequence and assembly of Photorhabdus sp. VMG, a bacterial symbiont associated with Heterorhabditis zealandica.</title>
        <authorList>
            <person name="Naidoo S."/>
            <person name="Featherston J."/>
            <person name="Mothupi B."/>
            <person name="Gray V.M."/>
        </authorList>
    </citation>
    <scope>NUCLEOTIDE SEQUENCE [LARGE SCALE GENOMIC DNA]</scope>
    <source>
        <strain evidence="2 3">VMG</strain>
    </source>
</reference>
<accession>A0ABR5KCS9</accession>
<evidence type="ECO:0000256" key="1">
    <source>
        <dbReference type="SAM" id="MobiDB-lite"/>
    </source>
</evidence>
<protein>
    <recommendedName>
        <fullName evidence="4">Bacterial toxin 8 domain-containing protein</fullName>
    </recommendedName>
</protein>